<evidence type="ECO:0000259" key="2">
    <source>
        <dbReference type="Pfam" id="PF07589"/>
    </source>
</evidence>
<proteinExistence type="predicted"/>
<dbReference type="EMBL" id="FOTW01000013">
    <property type="protein sequence ID" value="SFM14861.1"/>
    <property type="molecule type" value="Genomic_DNA"/>
</dbReference>
<name>A0A1I4NH93_9BURK</name>
<organism evidence="3 4">
    <name type="scientific">Rugamonas rubra</name>
    <dbReference type="NCBI Taxonomy" id="758825"/>
    <lineage>
        <taxon>Bacteria</taxon>
        <taxon>Pseudomonadati</taxon>
        <taxon>Pseudomonadota</taxon>
        <taxon>Betaproteobacteria</taxon>
        <taxon>Burkholderiales</taxon>
        <taxon>Oxalobacteraceae</taxon>
        <taxon>Telluria group</taxon>
        <taxon>Rugamonas</taxon>
    </lineage>
</organism>
<sequence length="202" mass="21181">MKTSTLVSALAFAAMSLAGSAHATVIDFTDLANNRLVVPLTVPSYLEDGFKVTAHGLFASLVATSNLNLLQYAGSTAVAGTFGSVIELQRADGGAFNFNSIDLIKLSKLNVGGNSVTFTGTFASGGTISQDATFGKNFSFTNNAFSGFTNLKSVTWQEDRNLARDFQFDNINVSAVPEPGSYAMLAAGLGLLAFVSRRKKAA</sequence>
<feature type="domain" description="Ice-binding protein C-terminal" evidence="2">
    <location>
        <begin position="175"/>
        <end position="199"/>
    </location>
</feature>
<dbReference type="NCBIfam" id="TIGR02595">
    <property type="entry name" value="PEP_CTERM"/>
    <property type="match status" value="1"/>
</dbReference>
<dbReference type="AlphaFoldDB" id="A0A1I4NH93"/>
<keyword evidence="4" id="KW-1185">Reference proteome</keyword>
<evidence type="ECO:0000313" key="3">
    <source>
        <dbReference type="EMBL" id="SFM14861.1"/>
    </source>
</evidence>
<reference evidence="3 4" key="1">
    <citation type="submission" date="2016-10" db="EMBL/GenBank/DDBJ databases">
        <authorList>
            <person name="de Groot N.N."/>
        </authorList>
    </citation>
    <scope>NUCLEOTIDE SEQUENCE [LARGE SCALE GENOMIC DNA]</scope>
    <source>
        <strain evidence="3 4">ATCC 43154</strain>
    </source>
</reference>
<accession>A0A1I4NH93</accession>
<evidence type="ECO:0000313" key="4">
    <source>
        <dbReference type="Proteomes" id="UP000199470"/>
    </source>
</evidence>
<dbReference type="InterPro" id="IPR013424">
    <property type="entry name" value="Ice-binding_C"/>
</dbReference>
<keyword evidence="1" id="KW-0732">Signal</keyword>
<dbReference type="Pfam" id="PF07589">
    <property type="entry name" value="PEP-CTERM"/>
    <property type="match status" value="1"/>
</dbReference>
<dbReference type="Proteomes" id="UP000199470">
    <property type="component" value="Unassembled WGS sequence"/>
</dbReference>
<protein>
    <submittedName>
        <fullName evidence="3">PEP-CTERM protein-sorting domain-containing protein</fullName>
    </submittedName>
</protein>
<evidence type="ECO:0000256" key="1">
    <source>
        <dbReference type="SAM" id="SignalP"/>
    </source>
</evidence>
<feature type="signal peptide" evidence="1">
    <location>
        <begin position="1"/>
        <end position="23"/>
    </location>
</feature>
<feature type="chain" id="PRO_5011612915" evidence="1">
    <location>
        <begin position="24"/>
        <end position="202"/>
    </location>
</feature>
<dbReference type="RefSeq" id="WP_245774266.1">
    <property type="nucleotide sequence ID" value="NZ_FOTW01000013.1"/>
</dbReference>
<gene>
    <name evidence="3" type="ORF">SAMN02982985_02969</name>
</gene>